<dbReference type="Proteomes" id="UP000031036">
    <property type="component" value="Unassembled WGS sequence"/>
</dbReference>
<organism evidence="1 2">
    <name type="scientific">Toxocara canis</name>
    <name type="common">Canine roundworm</name>
    <dbReference type="NCBI Taxonomy" id="6265"/>
    <lineage>
        <taxon>Eukaryota</taxon>
        <taxon>Metazoa</taxon>
        <taxon>Ecdysozoa</taxon>
        <taxon>Nematoda</taxon>
        <taxon>Chromadorea</taxon>
        <taxon>Rhabditida</taxon>
        <taxon>Spirurina</taxon>
        <taxon>Ascaridomorpha</taxon>
        <taxon>Ascaridoidea</taxon>
        <taxon>Toxocaridae</taxon>
        <taxon>Toxocara</taxon>
    </lineage>
</organism>
<accession>A0A0B2W2L7</accession>
<gene>
    <name evidence="1" type="ORF">Tcan_18804</name>
</gene>
<evidence type="ECO:0000313" key="1">
    <source>
        <dbReference type="EMBL" id="KHN87909.1"/>
    </source>
</evidence>
<name>A0A0B2W2L7_TOXCA</name>
<evidence type="ECO:0000313" key="2">
    <source>
        <dbReference type="Proteomes" id="UP000031036"/>
    </source>
</evidence>
<reference evidence="1 2" key="1">
    <citation type="submission" date="2014-11" db="EMBL/GenBank/DDBJ databases">
        <title>Genetic blueprint of the zoonotic pathogen Toxocara canis.</title>
        <authorList>
            <person name="Zhu X.-Q."/>
            <person name="Korhonen P.K."/>
            <person name="Cai H."/>
            <person name="Young N.D."/>
            <person name="Nejsum P."/>
            <person name="von Samson-Himmelstjerna G."/>
            <person name="Boag P.R."/>
            <person name="Tan P."/>
            <person name="Li Q."/>
            <person name="Min J."/>
            <person name="Yang Y."/>
            <person name="Wang X."/>
            <person name="Fang X."/>
            <person name="Hall R.S."/>
            <person name="Hofmann A."/>
            <person name="Sternberg P.W."/>
            <person name="Jex A.R."/>
            <person name="Gasser R.B."/>
        </authorList>
    </citation>
    <scope>NUCLEOTIDE SEQUENCE [LARGE SCALE GENOMIC DNA]</scope>
    <source>
        <strain evidence="1">PN_DK_2014</strain>
    </source>
</reference>
<dbReference type="EMBL" id="JPKZ01000319">
    <property type="protein sequence ID" value="KHN87909.1"/>
    <property type="molecule type" value="Genomic_DNA"/>
</dbReference>
<sequence>MDSTFTTISNSSIRVKKLLEAVGSLNLLREMTGHRNITEKVLERKKEVKASEEHYRSPRHTDE</sequence>
<dbReference type="AlphaFoldDB" id="A0A0B2W2L7"/>
<keyword evidence="2" id="KW-1185">Reference proteome</keyword>
<comment type="caution">
    <text evidence="1">The sequence shown here is derived from an EMBL/GenBank/DDBJ whole genome shotgun (WGS) entry which is preliminary data.</text>
</comment>
<proteinExistence type="predicted"/>
<protein>
    <submittedName>
        <fullName evidence="1">Uncharacterized protein</fullName>
    </submittedName>
</protein>